<keyword evidence="3" id="KW-1185">Reference proteome</keyword>
<dbReference type="Gene3D" id="3.30.750.24">
    <property type="entry name" value="STAS domain"/>
    <property type="match status" value="1"/>
</dbReference>
<dbReference type="SUPFAM" id="SSF52091">
    <property type="entry name" value="SpoIIaa-like"/>
    <property type="match status" value="1"/>
</dbReference>
<evidence type="ECO:0000313" key="2">
    <source>
        <dbReference type="EMBL" id="SFD04514.1"/>
    </source>
</evidence>
<proteinExistence type="predicted"/>
<sequence length="92" mass="10410">MSLNIKENNGVFLLEGIVNTATSKKFKDRLEFLLTYTKSVTINIEKVSAIDNHGLHVIQELFQIAKTKNKSFSVIGYGCKTIYQTVEIPFRA</sequence>
<dbReference type="Proteomes" id="UP000199439">
    <property type="component" value="Unassembled WGS sequence"/>
</dbReference>
<dbReference type="OrthoDB" id="1163458at2"/>
<dbReference type="RefSeq" id="WP_092850238.1">
    <property type="nucleotide sequence ID" value="NZ_FOMI01000003.1"/>
</dbReference>
<dbReference type="InterPro" id="IPR036513">
    <property type="entry name" value="STAS_dom_sf"/>
</dbReference>
<evidence type="ECO:0000313" key="3">
    <source>
        <dbReference type="Proteomes" id="UP000199439"/>
    </source>
</evidence>
<dbReference type="EMBL" id="FOMI01000003">
    <property type="protein sequence ID" value="SFD04514.1"/>
    <property type="molecule type" value="Genomic_DNA"/>
</dbReference>
<dbReference type="PROSITE" id="PS50801">
    <property type="entry name" value="STAS"/>
    <property type="match status" value="1"/>
</dbReference>
<feature type="domain" description="STAS" evidence="1">
    <location>
        <begin position="1"/>
        <end position="76"/>
    </location>
</feature>
<gene>
    <name evidence="2" type="ORF">SAMN04487987_103152</name>
</gene>
<protein>
    <submittedName>
        <fullName evidence="2">STAS domain-containing protein</fullName>
    </submittedName>
</protein>
<dbReference type="STRING" id="870482.SAMN04487987_103152"/>
<dbReference type="Pfam" id="PF01740">
    <property type="entry name" value="STAS"/>
    <property type="match status" value="1"/>
</dbReference>
<accession>A0A1I1P3I8</accession>
<name>A0A1I1P3I8_9FLAO</name>
<evidence type="ECO:0000259" key="1">
    <source>
        <dbReference type="PROSITE" id="PS50801"/>
    </source>
</evidence>
<reference evidence="3" key="1">
    <citation type="submission" date="2016-10" db="EMBL/GenBank/DDBJ databases">
        <authorList>
            <person name="Varghese N."/>
            <person name="Submissions S."/>
        </authorList>
    </citation>
    <scope>NUCLEOTIDE SEQUENCE [LARGE SCALE GENOMIC DNA]</scope>
    <source>
        <strain evidence="3">DSM 25730</strain>
    </source>
</reference>
<dbReference type="InterPro" id="IPR002645">
    <property type="entry name" value="STAS_dom"/>
</dbReference>
<organism evidence="2 3">
    <name type="scientific">Algibacter pectinivorans</name>
    <dbReference type="NCBI Taxonomy" id="870482"/>
    <lineage>
        <taxon>Bacteria</taxon>
        <taxon>Pseudomonadati</taxon>
        <taxon>Bacteroidota</taxon>
        <taxon>Flavobacteriia</taxon>
        <taxon>Flavobacteriales</taxon>
        <taxon>Flavobacteriaceae</taxon>
        <taxon>Algibacter</taxon>
    </lineage>
</organism>
<dbReference type="AlphaFoldDB" id="A0A1I1P3I8"/>